<keyword evidence="1" id="KW-1133">Transmembrane helix</keyword>
<dbReference type="OrthoDB" id="9794671at2"/>
<evidence type="ECO:0000313" key="3">
    <source>
        <dbReference type="EMBL" id="OPJ56072.1"/>
    </source>
</evidence>
<dbReference type="NCBIfam" id="TIGR02870">
    <property type="entry name" value="spore_II_D"/>
    <property type="match status" value="1"/>
</dbReference>
<evidence type="ECO:0000313" key="4">
    <source>
        <dbReference type="Proteomes" id="UP000190140"/>
    </source>
</evidence>
<keyword evidence="1" id="KW-0472">Membrane</keyword>
<dbReference type="GO" id="GO:0030288">
    <property type="term" value="C:outer membrane-bounded periplasmic space"/>
    <property type="evidence" value="ECO:0007669"/>
    <property type="project" value="TreeGrafter"/>
</dbReference>
<dbReference type="EMBL" id="MZGW01000003">
    <property type="protein sequence ID" value="OPJ56072.1"/>
    <property type="molecule type" value="Genomic_DNA"/>
</dbReference>
<dbReference type="RefSeq" id="WP_079412195.1">
    <property type="nucleotide sequence ID" value="NZ_MZGW01000003.1"/>
</dbReference>
<dbReference type="STRING" id="29349.CLOTH_12500"/>
<evidence type="ECO:0000259" key="2">
    <source>
        <dbReference type="Pfam" id="PF08486"/>
    </source>
</evidence>
<organism evidence="3 4">
    <name type="scientific">Alkalithermobacter paradoxus</name>
    <dbReference type="NCBI Taxonomy" id="29349"/>
    <lineage>
        <taxon>Bacteria</taxon>
        <taxon>Bacillati</taxon>
        <taxon>Bacillota</taxon>
        <taxon>Clostridia</taxon>
        <taxon>Peptostreptococcales</taxon>
        <taxon>Tepidibacteraceae</taxon>
        <taxon>Alkalithermobacter</taxon>
    </lineage>
</organism>
<sequence>MKNPFLIAIYVLIAIIVLPIIMTLAIYRGDAAVNTDSKVSVSDVVTTINVYNHRTKKIEEKNIEEYLYNVVASEMPAAFHEEALKAQAIAARSYVFYKMENGGENNNKHPGAVVCTDHTHCQEYLSLDQLRKAHGEEWIKNMWPKVKNAVDQTRGMILKYEGKVVEPLYHSTSGGKTENSEEVFAAMVPYLRSVESPFEEGSPRLVGVVKITEKEFINKFKSAYPKVKFSNNLSNDIKILSRTEGGSVKEINIGGVKLRGRDVRSILDLNSADFEINVKDGYVDIQTRGYGHGVGMSQWGANGMGNEGYKYDEILKHYFKGVDIEKKY</sequence>
<keyword evidence="4" id="KW-1185">Reference proteome</keyword>
<protein>
    <submittedName>
        <fullName evidence="3">Amidase enhancer</fullName>
    </submittedName>
</protein>
<dbReference type="AlphaFoldDB" id="A0A1V4I7W1"/>
<dbReference type="Pfam" id="PF08486">
    <property type="entry name" value="SpoIID"/>
    <property type="match status" value="1"/>
</dbReference>
<feature type="transmembrane region" description="Helical" evidence="1">
    <location>
        <begin position="7"/>
        <end position="27"/>
    </location>
</feature>
<name>A0A1V4I7W1_9FIRM</name>
<dbReference type="InterPro" id="IPR014225">
    <property type="entry name" value="Spore_II_D_firmicutes"/>
</dbReference>
<dbReference type="InterPro" id="IPR013693">
    <property type="entry name" value="SpoIID/LytB_N"/>
</dbReference>
<dbReference type="PANTHER" id="PTHR30032:SF4">
    <property type="entry name" value="AMIDASE ENHANCER"/>
    <property type="match status" value="1"/>
</dbReference>
<dbReference type="InterPro" id="IPR013486">
    <property type="entry name" value="SpoIID/LytB"/>
</dbReference>
<dbReference type="InterPro" id="IPR051922">
    <property type="entry name" value="Bact_Sporulation_Assoc"/>
</dbReference>
<comment type="caution">
    <text evidence="3">The sequence shown here is derived from an EMBL/GenBank/DDBJ whole genome shotgun (WGS) entry which is preliminary data.</text>
</comment>
<proteinExistence type="predicted"/>
<evidence type="ECO:0000256" key="1">
    <source>
        <dbReference type="SAM" id="Phobius"/>
    </source>
</evidence>
<gene>
    <name evidence="3" type="primary">lytB_2</name>
    <name evidence="3" type="ORF">CLOTH_12500</name>
</gene>
<feature type="domain" description="Sporulation stage II protein D amidase enhancer LytB N-terminal" evidence="2">
    <location>
        <begin position="51"/>
        <end position="160"/>
    </location>
</feature>
<keyword evidence="1" id="KW-0812">Transmembrane</keyword>
<dbReference type="PANTHER" id="PTHR30032">
    <property type="entry name" value="N-ACETYLMURAMOYL-L-ALANINE AMIDASE-RELATED"/>
    <property type="match status" value="1"/>
</dbReference>
<accession>A0A1V4I7W1</accession>
<dbReference type="NCBIfam" id="TIGR02669">
    <property type="entry name" value="SpoIID_LytB"/>
    <property type="match status" value="1"/>
</dbReference>
<dbReference type="Proteomes" id="UP000190140">
    <property type="component" value="Unassembled WGS sequence"/>
</dbReference>
<dbReference type="GO" id="GO:0030435">
    <property type="term" value="P:sporulation resulting in formation of a cellular spore"/>
    <property type="evidence" value="ECO:0007669"/>
    <property type="project" value="InterPro"/>
</dbReference>
<reference evidence="3 4" key="1">
    <citation type="submission" date="2017-03" db="EMBL/GenBank/DDBJ databases">
        <title>Genome sequence of Clostridium thermoalcaliphilum DSM 7309.</title>
        <authorList>
            <person name="Poehlein A."/>
            <person name="Daniel R."/>
        </authorList>
    </citation>
    <scope>NUCLEOTIDE SEQUENCE [LARGE SCALE GENOMIC DNA]</scope>
    <source>
        <strain evidence="3 4">DSM 7309</strain>
    </source>
</reference>